<dbReference type="AlphaFoldDB" id="A0A833VKA5"/>
<gene>
    <name evidence="1" type="ORF">FCM35_KLT08208</name>
</gene>
<comment type="caution">
    <text evidence="1">The sequence shown here is derived from an EMBL/GenBank/DDBJ whole genome shotgun (WGS) entry which is preliminary data.</text>
</comment>
<name>A0A833VKA5_9POAL</name>
<dbReference type="Proteomes" id="UP000623129">
    <property type="component" value="Unassembled WGS sequence"/>
</dbReference>
<accession>A0A833VKA5</accession>
<keyword evidence="2" id="KW-1185">Reference proteome</keyword>
<reference evidence="1" key="1">
    <citation type="submission" date="2020-01" db="EMBL/GenBank/DDBJ databases">
        <title>Genome sequence of Kobresia littledalei, the first chromosome-level genome in the family Cyperaceae.</title>
        <authorList>
            <person name="Qu G."/>
        </authorList>
    </citation>
    <scope>NUCLEOTIDE SEQUENCE</scope>
    <source>
        <strain evidence="1">C.B.Clarke</strain>
        <tissue evidence="1">Leaf</tissue>
    </source>
</reference>
<evidence type="ECO:0000313" key="1">
    <source>
        <dbReference type="EMBL" id="KAF3326578.1"/>
    </source>
</evidence>
<dbReference type="EMBL" id="SWLB01000018">
    <property type="protein sequence ID" value="KAF3326578.1"/>
    <property type="molecule type" value="Genomic_DNA"/>
</dbReference>
<sequence length="158" mass="18093">METPKDLRKLTIKSLDIPRLLQFFKGTKNLRTLQLEVSPILSWFESYSIFSVGDILDTFGSIDELILGPVAWYLWRRAFPPCLNIANRMCSRRITVKLPPENFNDIALVSNVLKMCARSCEVHLIFYSDVAEMEKEEIITKLLTLSLVSDGRGVLLKN</sequence>
<evidence type="ECO:0000313" key="2">
    <source>
        <dbReference type="Proteomes" id="UP000623129"/>
    </source>
</evidence>
<proteinExistence type="predicted"/>
<protein>
    <submittedName>
        <fullName evidence="1">F-box/LRR-repeat protein</fullName>
    </submittedName>
</protein>
<organism evidence="1 2">
    <name type="scientific">Carex littledalei</name>
    <dbReference type="NCBI Taxonomy" id="544730"/>
    <lineage>
        <taxon>Eukaryota</taxon>
        <taxon>Viridiplantae</taxon>
        <taxon>Streptophyta</taxon>
        <taxon>Embryophyta</taxon>
        <taxon>Tracheophyta</taxon>
        <taxon>Spermatophyta</taxon>
        <taxon>Magnoliopsida</taxon>
        <taxon>Liliopsida</taxon>
        <taxon>Poales</taxon>
        <taxon>Cyperaceae</taxon>
        <taxon>Cyperoideae</taxon>
        <taxon>Cariceae</taxon>
        <taxon>Carex</taxon>
        <taxon>Carex subgen. Euthyceras</taxon>
    </lineage>
</organism>
<dbReference type="OrthoDB" id="2242903at2759"/>